<evidence type="ECO:0000259" key="1">
    <source>
        <dbReference type="Pfam" id="PF00646"/>
    </source>
</evidence>
<dbReference type="PANTHER" id="PTHR32133">
    <property type="entry name" value="OS07G0120400 PROTEIN"/>
    <property type="match status" value="1"/>
</dbReference>
<name>A0ABC9FLF6_9POAL</name>
<evidence type="ECO:0000259" key="2">
    <source>
        <dbReference type="Pfam" id="PF23635"/>
    </source>
</evidence>
<dbReference type="Pfam" id="PF00646">
    <property type="entry name" value="F-box"/>
    <property type="match status" value="1"/>
</dbReference>
<dbReference type="InterPro" id="IPR001810">
    <property type="entry name" value="F-box_dom"/>
</dbReference>
<dbReference type="InterPro" id="IPR015915">
    <property type="entry name" value="Kelch-typ_b-propeller"/>
</dbReference>
<reference evidence="3 4" key="2">
    <citation type="submission" date="2024-10" db="EMBL/GenBank/DDBJ databases">
        <authorList>
            <person name="Ryan C."/>
        </authorList>
    </citation>
    <scope>NUCLEOTIDE SEQUENCE [LARGE SCALE GENOMIC DNA]</scope>
</reference>
<reference evidence="4" key="1">
    <citation type="submission" date="2024-06" db="EMBL/GenBank/DDBJ databases">
        <authorList>
            <person name="Ryan C."/>
        </authorList>
    </citation>
    <scope>NUCLEOTIDE SEQUENCE [LARGE SCALE GENOMIC DNA]</scope>
</reference>
<sequence length="377" mass="42219">MGKAPPELMEELVEEVLLRFPPDDPASLVRASLVSKRWCRLVSRRGFRRRFRERHRAATVLGVLCTVNGDDDAGLGNGDASCFVPTGSFRPRRAHCSDCCAIDARHGRVLLHRPLKSRTENPGFVVWDPVTGEEWEVPPSPRCPYTWSAALLCAGGGDCDHLNCRGGPFLVVVVVVVSVQSWKTCVDVYSSEANVWREQASVQQADNKRIDLLQTAGVLVGNALYFMLLSHTEILEYNLCTREISKIQLPPVPGRPNALTITMDDQLGFDMTHKTTIYLWLREASPQGEARWAQRRVDDLMKLLPFRAILGGVRVVGFMDDVSLIFVQTINELFAIDLKSQHARKLSERKVSEWPTWDIVIPYVSFYTPVVGTVSTG</sequence>
<dbReference type="SUPFAM" id="SSF117281">
    <property type="entry name" value="Kelch motif"/>
    <property type="match status" value="1"/>
</dbReference>
<dbReference type="InterPro" id="IPR056594">
    <property type="entry name" value="AT5G49610-like_b-prop"/>
</dbReference>
<evidence type="ECO:0000313" key="3">
    <source>
        <dbReference type="EMBL" id="CAL5077915.1"/>
    </source>
</evidence>
<proteinExistence type="predicted"/>
<dbReference type="Pfam" id="PF23635">
    <property type="entry name" value="Beta-prop_AT5G49610-like"/>
    <property type="match status" value="1"/>
</dbReference>
<evidence type="ECO:0008006" key="5">
    <source>
        <dbReference type="Google" id="ProtNLM"/>
    </source>
</evidence>
<gene>
    <name evidence="3" type="ORF">URODEC1_LOCUS106871</name>
</gene>
<protein>
    <recommendedName>
        <fullName evidence="5">F-box domain-containing protein</fullName>
    </recommendedName>
</protein>
<dbReference type="SUPFAM" id="SSF81383">
    <property type="entry name" value="F-box domain"/>
    <property type="match status" value="1"/>
</dbReference>
<feature type="domain" description="F-box" evidence="1">
    <location>
        <begin position="10"/>
        <end position="49"/>
    </location>
</feature>
<keyword evidence="4" id="KW-1185">Reference proteome</keyword>
<dbReference type="EMBL" id="OZ075117">
    <property type="protein sequence ID" value="CAL5077915.1"/>
    <property type="molecule type" value="Genomic_DNA"/>
</dbReference>
<accession>A0ABC9FLF6</accession>
<organism evidence="3 4">
    <name type="scientific">Urochloa decumbens</name>
    <dbReference type="NCBI Taxonomy" id="240449"/>
    <lineage>
        <taxon>Eukaryota</taxon>
        <taxon>Viridiplantae</taxon>
        <taxon>Streptophyta</taxon>
        <taxon>Embryophyta</taxon>
        <taxon>Tracheophyta</taxon>
        <taxon>Spermatophyta</taxon>
        <taxon>Magnoliopsida</taxon>
        <taxon>Liliopsida</taxon>
        <taxon>Poales</taxon>
        <taxon>Poaceae</taxon>
        <taxon>PACMAD clade</taxon>
        <taxon>Panicoideae</taxon>
        <taxon>Panicodae</taxon>
        <taxon>Paniceae</taxon>
        <taxon>Melinidinae</taxon>
        <taxon>Urochloa</taxon>
    </lineage>
</organism>
<dbReference type="PANTHER" id="PTHR32133:SF386">
    <property type="entry name" value="F-BOX DOMAIN-CONTAINING PROTEIN"/>
    <property type="match status" value="1"/>
</dbReference>
<feature type="domain" description="F-box protein AT5G49610-like beta-propeller" evidence="2">
    <location>
        <begin position="102"/>
        <end position="370"/>
    </location>
</feature>
<evidence type="ECO:0000313" key="4">
    <source>
        <dbReference type="Proteomes" id="UP001497457"/>
    </source>
</evidence>
<dbReference type="Proteomes" id="UP001497457">
    <property type="component" value="Chromosome 7b"/>
</dbReference>
<dbReference type="InterPro" id="IPR036047">
    <property type="entry name" value="F-box-like_dom_sf"/>
</dbReference>
<dbReference type="AlphaFoldDB" id="A0ABC9FLF6"/>